<accession>A0A4Z2FKP6</accession>
<dbReference type="Proteomes" id="UP000314294">
    <property type="component" value="Unassembled WGS sequence"/>
</dbReference>
<gene>
    <name evidence="1" type="primary">Wdr25</name>
    <name evidence="1" type="ORF">EYF80_047995</name>
</gene>
<dbReference type="OrthoDB" id="256303at2759"/>
<sequence>MLCARLRQVWDGVESGRCLRVFACHSGAVRDARWSACGRHLLSGSFDNKAAITDVETGEEHHLHLEE</sequence>
<dbReference type="Gene3D" id="2.130.10.10">
    <property type="entry name" value="YVTN repeat-like/Quinoprotein amine dehydrogenase"/>
    <property type="match status" value="1"/>
</dbReference>
<dbReference type="Pfam" id="PF00400">
    <property type="entry name" value="WD40"/>
    <property type="match status" value="1"/>
</dbReference>
<dbReference type="InterPro" id="IPR036322">
    <property type="entry name" value="WD40_repeat_dom_sf"/>
</dbReference>
<dbReference type="SMART" id="SM00320">
    <property type="entry name" value="WD40"/>
    <property type="match status" value="1"/>
</dbReference>
<dbReference type="AlphaFoldDB" id="A0A4Z2FKP6"/>
<dbReference type="InterPro" id="IPR001680">
    <property type="entry name" value="WD40_rpt"/>
</dbReference>
<dbReference type="EMBL" id="SRLO01001078">
    <property type="protein sequence ID" value="TNN41817.1"/>
    <property type="molecule type" value="Genomic_DNA"/>
</dbReference>
<reference evidence="1 2" key="1">
    <citation type="submission" date="2019-03" db="EMBL/GenBank/DDBJ databases">
        <title>First draft genome of Liparis tanakae, snailfish: a comprehensive survey of snailfish specific genes.</title>
        <authorList>
            <person name="Kim W."/>
            <person name="Song I."/>
            <person name="Jeong J.-H."/>
            <person name="Kim D."/>
            <person name="Kim S."/>
            <person name="Ryu S."/>
            <person name="Song J.Y."/>
            <person name="Lee S.K."/>
        </authorList>
    </citation>
    <scope>NUCLEOTIDE SEQUENCE [LARGE SCALE GENOMIC DNA]</scope>
    <source>
        <tissue evidence="1">Muscle</tissue>
    </source>
</reference>
<dbReference type="SUPFAM" id="SSF50978">
    <property type="entry name" value="WD40 repeat-like"/>
    <property type="match status" value="1"/>
</dbReference>
<comment type="caution">
    <text evidence="1">The sequence shown here is derived from an EMBL/GenBank/DDBJ whole genome shotgun (WGS) entry which is preliminary data.</text>
</comment>
<dbReference type="PANTHER" id="PTHR44566:SF1">
    <property type="entry name" value="WD REPEAT-CONTAINING PROTEIN 25"/>
    <property type="match status" value="1"/>
</dbReference>
<dbReference type="PANTHER" id="PTHR44566">
    <property type="entry name" value="TRANSDUCIN/WD40 REPEAT-LIKE SUPERFAMILY PROTEIN"/>
    <property type="match status" value="1"/>
</dbReference>
<evidence type="ECO:0000313" key="2">
    <source>
        <dbReference type="Proteomes" id="UP000314294"/>
    </source>
</evidence>
<organism evidence="1 2">
    <name type="scientific">Liparis tanakae</name>
    <name type="common">Tanaka's snailfish</name>
    <dbReference type="NCBI Taxonomy" id="230148"/>
    <lineage>
        <taxon>Eukaryota</taxon>
        <taxon>Metazoa</taxon>
        <taxon>Chordata</taxon>
        <taxon>Craniata</taxon>
        <taxon>Vertebrata</taxon>
        <taxon>Euteleostomi</taxon>
        <taxon>Actinopterygii</taxon>
        <taxon>Neopterygii</taxon>
        <taxon>Teleostei</taxon>
        <taxon>Neoteleostei</taxon>
        <taxon>Acanthomorphata</taxon>
        <taxon>Eupercaria</taxon>
        <taxon>Perciformes</taxon>
        <taxon>Cottioidei</taxon>
        <taxon>Cottales</taxon>
        <taxon>Liparidae</taxon>
        <taxon>Liparis</taxon>
    </lineage>
</organism>
<evidence type="ECO:0000313" key="1">
    <source>
        <dbReference type="EMBL" id="TNN41817.1"/>
    </source>
</evidence>
<dbReference type="InterPro" id="IPR053053">
    <property type="entry name" value="WD_repeat_protein"/>
</dbReference>
<keyword evidence="2" id="KW-1185">Reference proteome</keyword>
<name>A0A4Z2FKP6_9TELE</name>
<proteinExistence type="predicted"/>
<protein>
    <submittedName>
        <fullName evidence="1">WD repeat-containing protein 25</fullName>
    </submittedName>
</protein>
<dbReference type="InterPro" id="IPR015943">
    <property type="entry name" value="WD40/YVTN_repeat-like_dom_sf"/>
</dbReference>